<keyword evidence="4" id="KW-0408">Iron</keyword>
<keyword evidence="6" id="KW-1133">Transmembrane helix</keyword>
<organism evidence="8 9">
    <name type="scientific">Thermosulfidibacter takaii (strain DSM 17441 / JCM 13301 / NBRC 103674 / ABI70S6)</name>
    <dbReference type="NCBI Taxonomy" id="1298851"/>
    <lineage>
        <taxon>Bacteria</taxon>
        <taxon>Pseudomonadati</taxon>
        <taxon>Thermosulfidibacterota</taxon>
        <taxon>Thermosulfidibacteria</taxon>
        <taxon>Thermosulfidibacterales</taxon>
        <taxon>Thermosulfidibacteraceae</taxon>
    </lineage>
</organism>
<evidence type="ECO:0000256" key="6">
    <source>
        <dbReference type="SAM" id="Phobius"/>
    </source>
</evidence>
<evidence type="ECO:0000313" key="8">
    <source>
        <dbReference type="EMBL" id="BAT71468.1"/>
    </source>
</evidence>
<dbReference type="Gene3D" id="1.20.950.20">
    <property type="entry name" value="Transmembrane di-heme cytochromes, Chain C"/>
    <property type="match status" value="1"/>
</dbReference>
<dbReference type="InterPro" id="IPR009051">
    <property type="entry name" value="Helical_ferredxn"/>
</dbReference>
<evidence type="ECO:0000313" key="9">
    <source>
        <dbReference type="Proteomes" id="UP000063234"/>
    </source>
</evidence>
<dbReference type="Pfam" id="PF02754">
    <property type="entry name" value="CCG"/>
    <property type="match status" value="2"/>
</dbReference>
<dbReference type="RefSeq" id="WP_068549462.1">
    <property type="nucleotide sequence ID" value="NZ_AP013035.1"/>
</dbReference>
<dbReference type="PANTHER" id="PTHR43255:SF1">
    <property type="entry name" value="IRON-SULFUR-BINDING OXIDOREDUCTASE FADF-RELATED"/>
    <property type="match status" value="1"/>
</dbReference>
<evidence type="ECO:0000256" key="1">
    <source>
        <dbReference type="ARBA" id="ARBA00022485"/>
    </source>
</evidence>
<feature type="domain" description="4Fe-4S ferredoxin-type" evidence="7">
    <location>
        <begin position="264"/>
        <end position="291"/>
    </location>
</feature>
<dbReference type="PROSITE" id="PS00198">
    <property type="entry name" value="4FE4S_FER_1"/>
    <property type="match status" value="1"/>
</dbReference>
<dbReference type="Proteomes" id="UP000063234">
    <property type="component" value="Chromosome"/>
</dbReference>
<proteinExistence type="predicted"/>
<keyword evidence="2" id="KW-0479">Metal-binding</keyword>
<keyword evidence="6" id="KW-0472">Membrane</keyword>
<accession>A0A0S3QT41</accession>
<keyword evidence="6" id="KW-0812">Transmembrane</keyword>
<dbReference type="KEGG" id="ttk:TST_0662"/>
<dbReference type="InterPro" id="IPR017896">
    <property type="entry name" value="4Fe4S_Fe-S-bd"/>
</dbReference>
<dbReference type="InterPro" id="IPR017900">
    <property type="entry name" value="4Fe4S_Fe_S_CS"/>
</dbReference>
<dbReference type="GO" id="GO:0051539">
    <property type="term" value="F:4 iron, 4 sulfur cluster binding"/>
    <property type="evidence" value="ECO:0007669"/>
    <property type="project" value="UniProtKB-KW"/>
</dbReference>
<dbReference type="PATRIC" id="fig|1298851.3.peg.689"/>
<dbReference type="PROSITE" id="PS51379">
    <property type="entry name" value="4FE4S_FER_2"/>
    <property type="match status" value="2"/>
</dbReference>
<keyword evidence="3" id="KW-0560">Oxidoreductase</keyword>
<dbReference type="GO" id="GO:0016491">
    <property type="term" value="F:oxidoreductase activity"/>
    <property type="evidence" value="ECO:0007669"/>
    <property type="project" value="UniProtKB-KW"/>
</dbReference>
<dbReference type="InterPro" id="IPR036197">
    <property type="entry name" value="NarG-like_sf"/>
</dbReference>
<feature type="transmembrane region" description="Helical" evidence="6">
    <location>
        <begin position="107"/>
        <end position="132"/>
    </location>
</feature>
<reference evidence="9" key="1">
    <citation type="journal article" date="2018" name="Science">
        <title>A primordial and reversible TCA cycle in a facultatively chemolithoautotrophic thermophile.</title>
        <authorList>
            <person name="Nunoura T."/>
            <person name="Chikaraishi Y."/>
            <person name="Izaki R."/>
            <person name="Suwa T."/>
            <person name="Sato T."/>
            <person name="Harada T."/>
            <person name="Mori K."/>
            <person name="Kato Y."/>
            <person name="Miyazaki M."/>
            <person name="Shimamura S."/>
            <person name="Yanagawa K."/>
            <person name="Shuto A."/>
            <person name="Ohkouchi N."/>
            <person name="Fujita N."/>
            <person name="Takaki Y."/>
            <person name="Atomi H."/>
            <person name="Takai K."/>
        </authorList>
    </citation>
    <scope>NUCLEOTIDE SEQUENCE [LARGE SCALE GENOMIC DNA]</scope>
    <source>
        <strain evidence="9">DSM 17441 / JCM 13301 / NBRC 103674 / ABI70S6</strain>
    </source>
</reference>
<dbReference type="AlphaFoldDB" id="A0A0S3QT41"/>
<dbReference type="InterPro" id="IPR004017">
    <property type="entry name" value="Cys_rich_dom"/>
</dbReference>
<dbReference type="GO" id="GO:0046872">
    <property type="term" value="F:metal ion binding"/>
    <property type="evidence" value="ECO:0007669"/>
    <property type="project" value="UniProtKB-KW"/>
</dbReference>
<evidence type="ECO:0000259" key="7">
    <source>
        <dbReference type="PROSITE" id="PS51379"/>
    </source>
</evidence>
<keyword evidence="5" id="KW-0411">Iron-sulfur</keyword>
<name>A0A0S3QT41_THET7</name>
<feature type="transmembrane region" description="Helical" evidence="6">
    <location>
        <begin position="144"/>
        <end position="164"/>
    </location>
</feature>
<dbReference type="OrthoDB" id="9786127at2"/>
<dbReference type="SUPFAM" id="SSF46548">
    <property type="entry name" value="alpha-helical ferredoxin"/>
    <property type="match status" value="1"/>
</dbReference>
<dbReference type="PANTHER" id="PTHR43255">
    <property type="entry name" value="IRON-SULFUR-BINDING OXIDOREDUCTASE FADF-RELATED-RELATED"/>
    <property type="match status" value="1"/>
</dbReference>
<keyword evidence="1" id="KW-0004">4Fe-4S</keyword>
<dbReference type="SUPFAM" id="SSF103501">
    <property type="entry name" value="Respiratory nitrate reductase 1 gamma chain"/>
    <property type="match status" value="1"/>
</dbReference>
<feature type="transmembrane region" description="Helical" evidence="6">
    <location>
        <begin position="199"/>
        <end position="220"/>
    </location>
</feature>
<evidence type="ECO:0000256" key="3">
    <source>
        <dbReference type="ARBA" id="ARBA00023002"/>
    </source>
</evidence>
<dbReference type="STRING" id="1298851.TST_0662"/>
<feature type="transmembrane region" description="Helical" evidence="6">
    <location>
        <begin position="75"/>
        <end position="95"/>
    </location>
</feature>
<protein>
    <recommendedName>
        <fullName evidence="7">4Fe-4S ferredoxin-type domain-containing protein</fullName>
    </recommendedName>
</protein>
<gene>
    <name evidence="8" type="ORF">TST_0662</name>
</gene>
<sequence>MLVLRLILLILAVASGYVFFRRVKELISYLKICEKDPMDRTSNRDVRIKETAKYIFAQICSRKRPYTAVGIMHTVIFWGFMLLFPTAIEAVFRIFFPHFSFAFLGKFLYGILTLLQDLFALGVLVAIAAAAFRRYVVKPERVENHWDAPVILGLITGVILTFFGMNMGELKLGDEAFRPISSFLLSVLGPSTASGAHTLYAASWFLHTAILLVFLPILLYSKHMHIIASWPNVYMQNLEGFKQFRMDFENSEFFGVNRIDQFSWKDLLDSYACTYCNRCTDLCPAYRTGKPLKPGTMIQEMRDILLEDAPKIMAAMKDGQKPGPDEEIEGVQPLIGRLMDKDAIWACTTCGACLHICPTRNEHPQKIIQLRRYLSLMEGDIPEEMSLAFRNMENNFNPWGVGFAARADWAEGLDVPVMSEKGEAEYLLWVGCAGAFDDRYKKVMVALVNILKAAGVDFAILGTEEKCCGDSARRLGNEYLFEMLAMENAELLKSYNVKKIITACPHGYHTLKHEYSQYGWEGEVYHHTEFIAKLIADGKIKLNKGIAKVAVYHDSCYLGRHNGIYEEPRSIIKNIVPCDKIREMPRSREISFCCGAGGGRMWLEETIGKRINIERTEEAINTGAELVVTACPFCLTMFDDGLKNKGKEEEIQLKDIAEIVWEAMQA</sequence>
<dbReference type="InterPro" id="IPR051460">
    <property type="entry name" value="HdrC_iron-sulfur_subunit"/>
</dbReference>
<feature type="domain" description="4Fe-4S ferredoxin-type" evidence="7">
    <location>
        <begin position="337"/>
        <end position="367"/>
    </location>
</feature>
<dbReference type="Pfam" id="PF13187">
    <property type="entry name" value="Fer4_9"/>
    <property type="match status" value="1"/>
</dbReference>
<keyword evidence="9" id="KW-1185">Reference proteome</keyword>
<dbReference type="EMBL" id="AP013035">
    <property type="protein sequence ID" value="BAT71468.1"/>
    <property type="molecule type" value="Genomic_DNA"/>
</dbReference>
<evidence type="ECO:0000256" key="2">
    <source>
        <dbReference type="ARBA" id="ARBA00022723"/>
    </source>
</evidence>
<evidence type="ECO:0000256" key="4">
    <source>
        <dbReference type="ARBA" id="ARBA00023004"/>
    </source>
</evidence>
<dbReference type="GO" id="GO:0005886">
    <property type="term" value="C:plasma membrane"/>
    <property type="evidence" value="ECO:0007669"/>
    <property type="project" value="TreeGrafter"/>
</dbReference>
<dbReference type="Gene3D" id="1.10.1060.10">
    <property type="entry name" value="Alpha-helical ferredoxin"/>
    <property type="match status" value="1"/>
</dbReference>
<evidence type="ECO:0000256" key="5">
    <source>
        <dbReference type="ARBA" id="ARBA00023014"/>
    </source>
</evidence>